<gene>
    <name evidence="2" type="ORF">FRZ67_04115</name>
</gene>
<dbReference type="GO" id="GO:0016787">
    <property type="term" value="F:hydrolase activity"/>
    <property type="evidence" value="ECO:0007669"/>
    <property type="project" value="UniProtKB-KW"/>
</dbReference>
<dbReference type="Gene3D" id="3.60.15.10">
    <property type="entry name" value="Ribonuclease Z/Hydroxyacylglutathione hydrolase-like"/>
    <property type="match status" value="1"/>
</dbReference>
<dbReference type="InterPro" id="IPR001279">
    <property type="entry name" value="Metallo-B-lactamas"/>
</dbReference>
<name>A0A5B8V815_9BACT</name>
<proteinExistence type="predicted"/>
<dbReference type="Pfam" id="PF12706">
    <property type="entry name" value="Lactamase_B_2"/>
    <property type="match status" value="1"/>
</dbReference>
<dbReference type="CDD" id="cd07715">
    <property type="entry name" value="TaR3-like_MBL-fold"/>
    <property type="match status" value="1"/>
</dbReference>
<dbReference type="Proteomes" id="UP000321533">
    <property type="component" value="Chromosome"/>
</dbReference>
<evidence type="ECO:0000259" key="1">
    <source>
        <dbReference type="Pfam" id="PF12706"/>
    </source>
</evidence>
<feature type="domain" description="Metallo-beta-lactamase" evidence="1">
    <location>
        <begin position="41"/>
        <end position="241"/>
    </location>
</feature>
<dbReference type="OrthoDB" id="9781189at2"/>
<evidence type="ECO:0000313" key="3">
    <source>
        <dbReference type="Proteomes" id="UP000321533"/>
    </source>
</evidence>
<dbReference type="AlphaFoldDB" id="A0A5B8V815"/>
<protein>
    <submittedName>
        <fullName evidence="2">MBL fold metallo-hydrolase</fullName>
    </submittedName>
</protein>
<organism evidence="2 3">
    <name type="scientific">Panacibacter ginsenosidivorans</name>
    <dbReference type="NCBI Taxonomy" id="1813871"/>
    <lineage>
        <taxon>Bacteria</taxon>
        <taxon>Pseudomonadati</taxon>
        <taxon>Bacteroidota</taxon>
        <taxon>Chitinophagia</taxon>
        <taxon>Chitinophagales</taxon>
        <taxon>Chitinophagaceae</taxon>
        <taxon>Panacibacter</taxon>
    </lineage>
</organism>
<keyword evidence="3" id="KW-1185">Reference proteome</keyword>
<dbReference type="RefSeq" id="WP_147188318.1">
    <property type="nucleotide sequence ID" value="NZ_CP042435.1"/>
</dbReference>
<dbReference type="PANTHER" id="PTHR42663:SF4">
    <property type="entry name" value="SLL1036 PROTEIN"/>
    <property type="match status" value="1"/>
</dbReference>
<sequence length="276" mass="31189">MKVKFYGVRGSLPVCGREFERYGGNTTCIRIYRENAHRIAIIDAGTGIRNLGKEIINNGITQNIINIFFSHFHWDHIQGLPFFAPAYNKDQRIGILAMGRREKITNLKEIFSMQMQKEYFPIGLETMGAQFEFIAYGNKEQLYGAIVTAAPQHHLSPGGSYGFRVEDEAVTLAVCTDAEHMDGVIDQNIVNLARGADLLIHDGQYTAEEYKKFRGWGHSSYEHAVAVAIKANVKKLIITHHDPDHNDDFLDSMEYECQKLFPNSIFAKEGMEVLVG</sequence>
<keyword evidence="2" id="KW-0378">Hydrolase</keyword>
<accession>A0A5B8V815</accession>
<dbReference type="KEGG" id="pgin:FRZ67_04115"/>
<dbReference type="InterPro" id="IPR036866">
    <property type="entry name" value="RibonucZ/Hydroxyglut_hydro"/>
</dbReference>
<dbReference type="PANTHER" id="PTHR42663">
    <property type="entry name" value="HYDROLASE C777.06C-RELATED-RELATED"/>
    <property type="match status" value="1"/>
</dbReference>
<dbReference type="SUPFAM" id="SSF56281">
    <property type="entry name" value="Metallo-hydrolase/oxidoreductase"/>
    <property type="match status" value="1"/>
</dbReference>
<evidence type="ECO:0000313" key="2">
    <source>
        <dbReference type="EMBL" id="QEC66518.1"/>
    </source>
</evidence>
<dbReference type="EMBL" id="CP042435">
    <property type="protein sequence ID" value="QEC66518.1"/>
    <property type="molecule type" value="Genomic_DNA"/>
</dbReference>
<reference evidence="2 3" key="1">
    <citation type="journal article" date="2016" name="Int. J. Syst. Evol. Microbiol.">
        <title>Panacibacter ginsenosidivorans gen. nov., sp. nov., with ginsenoside converting activity isolated from soil of a ginseng field.</title>
        <authorList>
            <person name="Siddiqi M.Z."/>
            <person name="Muhammad Shafi S."/>
            <person name="Choi K.D."/>
            <person name="Im W.T."/>
        </authorList>
    </citation>
    <scope>NUCLEOTIDE SEQUENCE [LARGE SCALE GENOMIC DNA]</scope>
    <source>
        <strain evidence="2 3">Gsoil1550</strain>
    </source>
</reference>